<keyword evidence="3" id="KW-1185">Reference proteome</keyword>
<proteinExistence type="predicted"/>
<evidence type="ECO:0000256" key="1">
    <source>
        <dbReference type="SAM" id="MobiDB-lite"/>
    </source>
</evidence>
<dbReference type="Gramene" id="ONIVA04G03200.1">
    <property type="protein sequence ID" value="ONIVA04G03200.1"/>
    <property type="gene ID" value="ONIVA04G03200"/>
</dbReference>
<evidence type="ECO:0000313" key="2">
    <source>
        <dbReference type="EnsemblPlants" id="ONIVA04G03200.1"/>
    </source>
</evidence>
<name>A0A0E0GY16_ORYNI</name>
<dbReference type="Proteomes" id="UP000006591">
    <property type="component" value="Chromosome 4"/>
</dbReference>
<evidence type="ECO:0000313" key="3">
    <source>
        <dbReference type="Proteomes" id="UP000006591"/>
    </source>
</evidence>
<feature type="region of interest" description="Disordered" evidence="1">
    <location>
        <begin position="1"/>
        <end position="25"/>
    </location>
</feature>
<organism evidence="2">
    <name type="scientific">Oryza nivara</name>
    <name type="common">Indian wild rice</name>
    <name type="synonym">Oryza sativa f. spontanea</name>
    <dbReference type="NCBI Taxonomy" id="4536"/>
    <lineage>
        <taxon>Eukaryota</taxon>
        <taxon>Viridiplantae</taxon>
        <taxon>Streptophyta</taxon>
        <taxon>Embryophyta</taxon>
        <taxon>Tracheophyta</taxon>
        <taxon>Spermatophyta</taxon>
        <taxon>Magnoliopsida</taxon>
        <taxon>Liliopsida</taxon>
        <taxon>Poales</taxon>
        <taxon>Poaceae</taxon>
        <taxon>BOP clade</taxon>
        <taxon>Oryzoideae</taxon>
        <taxon>Oryzeae</taxon>
        <taxon>Oryzinae</taxon>
        <taxon>Oryza</taxon>
    </lineage>
</organism>
<protein>
    <submittedName>
        <fullName evidence="2">Uncharacterized protein</fullName>
    </submittedName>
</protein>
<dbReference type="AlphaFoldDB" id="A0A0E0GY16"/>
<reference evidence="2" key="2">
    <citation type="submission" date="2018-04" db="EMBL/GenBank/DDBJ databases">
        <title>OnivRS2 (Oryza nivara Reference Sequence Version 2).</title>
        <authorList>
            <person name="Zhang J."/>
            <person name="Kudrna D."/>
            <person name="Lee S."/>
            <person name="Talag J."/>
            <person name="Rajasekar S."/>
            <person name="Welchert J."/>
            <person name="Hsing Y.-I."/>
            <person name="Wing R.A."/>
        </authorList>
    </citation>
    <scope>NUCLEOTIDE SEQUENCE [LARGE SCALE GENOMIC DNA]</scope>
    <source>
        <strain evidence="2">SL10</strain>
    </source>
</reference>
<sequence>MVNEPGSSGFDGGGDGDGSGERRWHVGGAGMWAAVTASLTVSEPDDSGFDGGSSAVDCTAPRHGAVDNRGSQSLSLSQLVPLACSLYGRRALPAPTLSRQQSTCRLAGTTAPPSMPSPSSPHLNSERRYRRRCLPLLPSPRAVLNAKAATFVRSLPLNAKHCTTILPRSSMAPPPPSSSMVMPLEPKTGAAVLVVVGVEPWRCWLELGNCDVGAENRIRLQYNCAGSETGTYLNGHAKVSPTTAQ</sequence>
<feature type="region of interest" description="Disordered" evidence="1">
    <location>
        <begin position="97"/>
        <end position="125"/>
    </location>
</feature>
<dbReference type="HOGENOM" id="CLU_1135061_0_0_1"/>
<reference evidence="2" key="1">
    <citation type="submission" date="2015-04" db="UniProtKB">
        <authorList>
            <consortium name="EnsemblPlants"/>
        </authorList>
    </citation>
    <scope>IDENTIFICATION</scope>
    <source>
        <strain evidence="2">SL10</strain>
    </source>
</reference>
<dbReference type="EnsemblPlants" id="ONIVA04G03200.1">
    <property type="protein sequence ID" value="ONIVA04G03200.1"/>
    <property type="gene ID" value="ONIVA04G03200"/>
</dbReference>
<accession>A0A0E0GY16</accession>